<proteinExistence type="predicted"/>
<organism evidence="1 2">
    <name type="scientific">Streptomyces diastatochromogenes</name>
    <dbReference type="NCBI Taxonomy" id="42236"/>
    <lineage>
        <taxon>Bacteria</taxon>
        <taxon>Bacillati</taxon>
        <taxon>Actinomycetota</taxon>
        <taxon>Actinomycetes</taxon>
        <taxon>Kitasatosporales</taxon>
        <taxon>Streptomycetaceae</taxon>
        <taxon>Streptomyces</taxon>
    </lineage>
</organism>
<protein>
    <recommendedName>
        <fullName evidence="3">SUKH-4 immunity protein of toxin-antitoxin system</fullName>
    </recommendedName>
</protein>
<comment type="caution">
    <text evidence="1">The sequence shown here is derived from an EMBL/GenBank/DDBJ whole genome shotgun (WGS) entry which is preliminary data.</text>
</comment>
<dbReference type="InterPro" id="IPR025851">
    <property type="entry name" value="SUKH-4"/>
</dbReference>
<dbReference type="Proteomes" id="UP000215483">
    <property type="component" value="Unassembled WGS sequence"/>
</dbReference>
<sequence>MTERRGTHGGHAVKSNDTPLIPDAVWLEERLGEGSLWRPDETGLPAELTDAQSREFLLTVGFPAVHLDVVGIDTRHLRDEDGLEPFDADEIYGHRYPDDDSPPKNFCFTMALWGDQHLMLDAADGGITHYDPNGWDHGDGWQGPAADSLPVLAVLLGLIAESSNALESADDAVRAAAITDLRERMTGQDLNVNDSAFWDEIFECLD</sequence>
<dbReference type="Pfam" id="PF14435">
    <property type="entry name" value="SUKH-4"/>
    <property type="match status" value="1"/>
</dbReference>
<evidence type="ECO:0000313" key="1">
    <source>
        <dbReference type="EMBL" id="OXY86014.1"/>
    </source>
</evidence>
<dbReference type="EMBL" id="MCGQ01000105">
    <property type="protein sequence ID" value="OXY86014.1"/>
    <property type="molecule type" value="Genomic_DNA"/>
</dbReference>
<keyword evidence="2" id="KW-1185">Reference proteome</keyword>
<reference evidence="1 2" key="1">
    <citation type="submission" date="2016-07" db="EMBL/GenBank/DDBJ databases">
        <title>Draft genome of Streptomyces diastatochromogenes.</title>
        <authorList>
            <person name="Podduturi R."/>
            <person name="Lukassen M.B."/>
            <person name="Clausen N."/>
            <person name="Nielsen J.L."/>
            <person name="Jorgensen N.O."/>
        </authorList>
    </citation>
    <scope>NUCLEOTIDE SEQUENCE [LARGE SCALE GENOMIC DNA]</scope>
    <source>
        <strain evidence="1 2">DSM 40608</strain>
    </source>
</reference>
<accession>A0A233RRL0</accession>
<name>A0A233RRL0_STRDA</name>
<dbReference type="AlphaFoldDB" id="A0A233RRL0"/>
<evidence type="ECO:0008006" key="3">
    <source>
        <dbReference type="Google" id="ProtNLM"/>
    </source>
</evidence>
<gene>
    <name evidence="1" type="ORF">BEK98_45040</name>
</gene>
<evidence type="ECO:0000313" key="2">
    <source>
        <dbReference type="Proteomes" id="UP000215483"/>
    </source>
</evidence>